<accession>A0AAF0IBM9</accession>
<gene>
    <name evidence="1" type="ORF">OdinLCB4_001085</name>
</gene>
<reference evidence="1" key="2">
    <citation type="journal article" date="2022" name="Nat. Microbiol.">
        <title>A closed Candidatus Odinarchaeum chromosome exposes Asgard archaeal viruses.</title>
        <authorList>
            <person name="Tamarit D."/>
            <person name="Caceres E.F."/>
            <person name="Krupovic M."/>
            <person name="Nijland R."/>
            <person name="Eme L."/>
            <person name="Robinson N.P."/>
            <person name="Ettema T.J.G."/>
        </authorList>
    </citation>
    <scope>NUCLEOTIDE SEQUENCE</scope>
    <source>
        <strain evidence="1">LCB_4</strain>
    </source>
</reference>
<dbReference type="KEGG" id="oyw:OdinLCB4_001085"/>
<proteinExistence type="predicted"/>
<dbReference type="Proteomes" id="UP000186851">
    <property type="component" value="Chromosome"/>
</dbReference>
<dbReference type="AlphaFoldDB" id="A0AAF0IBM9"/>
<organism evidence="1 2">
    <name type="scientific">Odinarchaeota yellowstonii (strain LCB_4)</name>
    <dbReference type="NCBI Taxonomy" id="1841599"/>
    <lineage>
        <taxon>Archaea</taxon>
        <taxon>Promethearchaeati</taxon>
        <taxon>Candidatus Odinarchaeota</taxon>
        <taxon>Candidatus Odinarchaeia</taxon>
        <taxon>Candidatus Odinarchaeales</taxon>
        <taxon>Candidatus Odinarchaeaceae</taxon>
        <taxon>Candidatus Odinarchaeum</taxon>
    </lineage>
</organism>
<dbReference type="EMBL" id="CP091871">
    <property type="protein sequence ID" value="WEU40554.1"/>
    <property type="molecule type" value="Genomic_DNA"/>
</dbReference>
<evidence type="ECO:0000313" key="2">
    <source>
        <dbReference type="Proteomes" id="UP000186851"/>
    </source>
</evidence>
<name>A0AAF0IBM9_ODILC</name>
<evidence type="ECO:0000313" key="1">
    <source>
        <dbReference type="EMBL" id="WEU40554.1"/>
    </source>
</evidence>
<protein>
    <submittedName>
        <fullName evidence="1">Uncharacterized protein</fullName>
    </submittedName>
</protein>
<reference evidence="1" key="1">
    <citation type="journal article" date="2017" name="Nature">
        <title>Asgard archaea illuminate the origin of eukaryotic cellular complexity.</title>
        <authorList>
            <person name="Zaremba-Niedzwiedzka K."/>
            <person name="Caceres E.F."/>
            <person name="Saw J.H."/>
            <person name="Backstrom D."/>
            <person name="Juzokaite L."/>
            <person name="Vancaester E."/>
            <person name="Seitz K.W."/>
            <person name="Anantharaman K."/>
            <person name="Starnawski P."/>
            <person name="Kjeldsen K.U."/>
            <person name="Scott M.B."/>
            <person name="Nunoura T."/>
            <person name="Banfield J.F."/>
            <person name="Schramm A."/>
            <person name="Baker B.J."/>
            <person name="Spang A."/>
            <person name="Ettema T.J.G."/>
        </authorList>
    </citation>
    <scope>NUCLEOTIDE SEQUENCE</scope>
    <source>
        <strain evidence="1">LCB_4</strain>
    </source>
</reference>
<sequence length="444" mass="50719">MSEWNFSKSLEAARSIAKTLVARKLSGDIALITYDDNIVYDSKNLQVTCSQILAYIAQEEAVKGRRILLCLNLSSVDKTLQELLNNLKKIFVEEHVDSAILFFGETPDTQIGNHIKIDLDWLGANPAYLTEIISETSIKKTEFDLKKLCYNKTLSHIDELSNILIKNLGPPSLIEDLSLKVVKEKPQVKADEAASIAAGVGSFIIASSPTLLLLKGLKYISSLYNLLKQRHDEKTRRFLEKWAEEVSEGYSAVKLVNFFEKGISEYLKTLFQEKKIVILVNLTFNTMYDLFYPVLLYNILDVINSNNILLEYMFLDNISYLAKTDFFIKLFQEKLIREDKKFILTVSLSTKNPVNAKNTELILKYFSTRCAVYFDIAADHLPLLIAGQPLSEIAQILQSFADMKKLKDEQILTAIYFNTFLTPSWEIIKIPLKLTHKFKLLIKR</sequence>